<proteinExistence type="predicted"/>
<dbReference type="RefSeq" id="XP_018709422.1">
    <property type="nucleotide sequence ID" value="XM_018854455.1"/>
</dbReference>
<dbReference type="AlphaFoldDB" id="A0A1A0H275"/>
<dbReference type="EMBL" id="LXTC01000009">
    <property type="protein sequence ID" value="OBA18027.1"/>
    <property type="molecule type" value="Genomic_DNA"/>
</dbReference>
<sequence length="337" mass="37807">MVVRAAISTAVNLVPFSDRLPQRVHNLMGSGASRLADLELSPDEVRPLATPSQKIRKKMREKRPATERSSLALGRNSSLDAEDDGNDTARDTDTQSLRTERVELYLCEQHDEFTSLINRNLKEVVRQQQQRQAEEAGWRRLVLEIMMARAGDDATQKLVLLVARAQDSIYASVPFIHSERRLQTSAGEYGSSALKVDSAELLDQLDYAQKVALLRHLMVDLGMRADADDIAEFTRGSLLDDDTSIADKLELLVLLLVRLWFIGLRCLVPVLQHIYTRFKENDMLLVNNRNFSRLLTVLARAMVTVEERLNTFSTGLSRLNSQASSRPSSQTLATSAS</sequence>
<reference evidence="2 3" key="1">
    <citation type="submission" date="2016-05" db="EMBL/GenBank/DDBJ databases">
        <title>Comparative genomics of biotechnologically important yeasts.</title>
        <authorList>
            <consortium name="DOE Joint Genome Institute"/>
            <person name="Riley R."/>
            <person name="Haridas S."/>
            <person name="Wolfe K.H."/>
            <person name="Lopes M.R."/>
            <person name="Hittinger C.T."/>
            <person name="Goker M."/>
            <person name="Salamov A."/>
            <person name="Wisecaver J."/>
            <person name="Long T.M."/>
            <person name="Aerts A.L."/>
            <person name="Barry K."/>
            <person name="Choi C."/>
            <person name="Clum A."/>
            <person name="Coughlan A.Y."/>
            <person name="Deshpande S."/>
            <person name="Douglass A.P."/>
            <person name="Hanson S.J."/>
            <person name="Klenk H.-P."/>
            <person name="LaButti K."/>
            <person name="Lapidus A."/>
            <person name="Lindquist E."/>
            <person name="Lipzen A."/>
            <person name="Meier-kolthoff J.P."/>
            <person name="Ohm R.A."/>
            <person name="Otillar R.P."/>
            <person name="Pangilinan J."/>
            <person name="Peng Y."/>
            <person name="Rokas A."/>
            <person name="Rosa C.A."/>
            <person name="Scheuner C."/>
            <person name="Sibirny A.A."/>
            <person name="Slot J.C."/>
            <person name="Stielow J.B."/>
            <person name="Sun H."/>
            <person name="Kurtzman C.P."/>
            <person name="Blackwell M."/>
            <person name="Grigoriev I.V."/>
            <person name="Jeffries T.W."/>
        </authorList>
    </citation>
    <scope>NUCLEOTIDE SEQUENCE [LARGE SCALE GENOMIC DNA]</scope>
    <source>
        <strain evidence="2 3">NRRL YB-4993</strain>
    </source>
</reference>
<name>A0A1A0H275_9ASCO</name>
<feature type="region of interest" description="Disordered" evidence="1">
    <location>
        <begin position="45"/>
        <end position="95"/>
    </location>
</feature>
<evidence type="ECO:0000313" key="2">
    <source>
        <dbReference type="EMBL" id="OBA18027.1"/>
    </source>
</evidence>
<dbReference type="GeneID" id="30027431"/>
<evidence type="ECO:0000313" key="3">
    <source>
        <dbReference type="Proteomes" id="UP000092555"/>
    </source>
</evidence>
<protein>
    <submittedName>
        <fullName evidence="2">Uncharacterized protein</fullName>
    </submittedName>
</protein>
<evidence type="ECO:0000256" key="1">
    <source>
        <dbReference type="SAM" id="MobiDB-lite"/>
    </source>
</evidence>
<accession>A0A1A0H275</accession>
<dbReference type="Proteomes" id="UP000092555">
    <property type="component" value="Unassembled WGS sequence"/>
</dbReference>
<comment type="caution">
    <text evidence="2">The sequence shown here is derived from an EMBL/GenBank/DDBJ whole genome shotgun (WGS) entry which is preliminary data.</text>
</comment>
<keyword evidence="3" id="KW-1185">Reference proteome</keyword>
<dbReference type="OrthoDB" id="4084707at2759"/>
<gene>
    <name evidence="2" type="ORF">METBIDRAFT_13935</name>
</gene>
<organism evidence="2 3">
    <name type="scientific">Metschnikowia bicuspidata var. bicuspidata NRRL YB-4993</name>
    <dbReference type="NCBI Taxonomy" id="869754"/>
    <lineage>
        <taxon>Eukaryota</taxon>
        <taxon>Fungi</taxon>
        <taxon>Dikarya</taxon>
        <taxon>Ascomycota</taxon>
        <taxon>Saccharomycotina</taxon>
        <taxon>Pichiomycetes</taxon>
        <taxon>Metschnikowiaceae</taxon>
        <taxon>Metschnikowia</taxon>
    </lineage>
</organism>